<evidence type="ECO:0000256" key="2">
    <source>
        <dbReference type="ARBA" id="ARBA00009446"/>
    </source>
</evidence>
<dbReference type="EMBL" id="BAAFRS010000054">
    <property type="protein sequence ID" value="GAB1220526.1"/>
    <property type="molecule type" value="Genomic_DNA"/>
</dbReference>
<dbReference type="Gene3D" id="2.70.20.10">
    <property type="entry name" value="Topoisomerase I, domain 3"/>
    <property type="match status" value="1"/>
</dbReference>
<dbReference type="Pfam" id="PF01131">
    <property type="entry name" value="Topoisom_bac"/>
    <property type="match status" value="1"/>
</dbReference>
<sequence length="607" mass="69602">MNSILHVAEKPSVASAISYTLSRGTCKKTPGLSKYNSVFSFEHEFKNDGKCTHYVTSVAGHLKGIDFTTAYRSWGSCDPEELFTAPIEKSVPSNMKKVELNLKSLAKKCQVLVLWLDCDREGENISFEVIEVCSEVNSKMKVWRAHFNSLVPNEIIKAYNTLTAPNKHMSEAVDVRQEIDLRTGAAFTRFQTTLLKNKSKALEGKVLSYGACQFPTLGFVVDRYYQIKAFTKETFYKINCVVEKNSILTEFHWDRNRLFDRLICDLLYEDALEYINSATITEILEKGRTNFKPLPLTTVDLQKACSKYFKISSNETMNIAEKLYNSGLISYPRTETNIFPSDMNHRKQIEMFQENRIYSSYVQELLNGKMKNPRNGKATDKSHPPIHPTRNANLNDLSEKERKIYDFIVRNYLANMSDDARGFETKIGLQVGNESFHCNGLMITERNYLNIFPFRKWSDKEIPEFHEGEKVQLNCFEVSYGETSPPKPLTEPELIQLMDKNGIGTDATIAQHIQKIQEREYVIVKQGSFIPTNLGLALVEGYDSMGFEFSRPQLRAETEKELTKICSGESNKDDVINTFIEQYEELYERAQFNKSKLVNAVKKLMPQ</sequence>
<dbReference type="SUPFAM" id="SSF56712">
    <property type="entry name" value="Prokaryotic type I DNA topoisomerase"/>
    <property type="match status" value="1"/>
</dbReference>
<dbReference type="EC" id="5.6.2.1" evidence="3 7"/>
<evidence type="ECO:0000256" key="4">
    <source>
        <dbReference type="ARBA" id="ARBA00023029"/>
    </source>
</evidence>
<evidence type="ECO:0000256" key="5">
    <source>
        <dbReference type="ARBA" id="ARBA00023125"/>
    </source>
</evidence>
<evidence type="ECO:0000259" key="9">
    <source>
        <dbReference type="PROSITE" id="PS50880"/>
    </source>
</evidence>
<evidence type="ECO:0000313" key="11">
    <source>
        <dbReference type="EMBL" id="GAB1220526.1"/>
    </source>
</evidence>
<dbReference type="InterPro" id="IPR003601">
    <property type="entry name" value="Topo_IA_2"/>
</dbReference>
<dbReference type="InterPro" id="IPR013824">
    <property type="entry name" value="Topo_IA_cen_sub1"/>
</dbReference>
<dbReference type="SMART" id="SM00437">
    <property type="entry name" value="TOP1Ac"/>
    <property type="match status" value="1"/>
</dbReference>
<dbReference type="SMART" id="SM00493">
    <property type="entry name" value="TOPRIM"/>
    <property type="match status" value="1"/>
</dbReference>
<dbReference type="SMART" id="SM00436">
    <property type="entry name" value="TOP1Bc"/>
    <property type="match status" value="1"/>
</dbReference>
<organism evidence="11 12">
    <name type="scientific">Entamoeba nuttalli</name>
    <dbReference type="NCBI Taxonomy" id="412467"/>
    <lineage>
        <taxon>Eukaryota</taxon>
        <taxon>Amoebozoa</taxon>
        <taxon>Evosea</taxon>
        <taxon>Archamoebae</taxon>
        <taxon>Mastigamoebida</taxon>
        <taxon>Entamoebidae</taxon>
        <taxon>Entamoeba</taxon>
    </lineage>
</organism>
<dbReference type="PANTHER" id="PTHR11390">
    <property type="entry name" value="PROKARYOTIC DNA TOPOISOMERASE"/>
    <property type="match status" value="1"/>
</dbReference>
<protein>
    <recommendedName>
        <fullName evidence="3 7">DNA topoisomerase</fullName>
        <ecNumber evidence="3 7">5.6.2.1</ecNumber>
    </recommendedName>
</protein>
<feature type="domain" description="Topo IA-type catalytic" evidence="10">
    <location>
        <begin position="166"/>
        <end position="587"/>
    </location>
</feature>
<keyword evidence="5 7" id="KW-0238">DNA-binding</keyword>
<evidence type="ECO:0000256" key="8">
    <source>
        <dbReference type="SAM" id="MobiDB-lite"/>
    </source>
</evidence>
<evidence type="ECO:0000256" key="1">
    <source>
        <dbReference type="ARBA" id="ARBA00000213"/>
    </source>
</evidence>
<evidence type="ECO:0000256" key="6">
    <source>
        <dbReference type="ARBA" id="ARBA00023235"/>
    </source>
</evidence>
<comment type="function">
    <text evidence="7">Introduces a single-strand break via transesterification at a target site in duplex DNA. Releases the supercoiling and torsional tension of DNA introduced during the DNA replication and transcription by transiently cleaving and rejoining one strand of the DNA duplex. The scissile phosphodiester is attacked by the catalytic tyrosine of the enzyme, resulting in the formation of a DNA-(5'-phosphotyrosyl)-enzyme intermediate and the expulsion of a 3'-OH DNA strand.</text>
</comment>
<dbReference type="CDD" id="cd03362">
    <property type="entry name" value="TOPRIM_TopoIA_TopoIII"/>
    <property type="match status" value="1"/>
</dbReference>
<comment type="caution">
    <text evidence="11">The sequence shown here is derived from an EMBL/GenBank/DDBJ whole genome shotgun (WGS) entry which is preliminary data.</text>
</comment>
<dbReference type="CDD" id="cd00186">
    <property type="entry name" value="TOP1Ac"/>
    <property type="match status" value="1"/>
</dbReference>
<dbReference type="InterPro" id="IPR013825">
    <property type="entry name" value="Topo_IA_cen_sub2"/>
</dbReference>
<comment type="similarity">
    <text evidence="2 7">Belongs to the type IA topoisomerase family.</text>
</comment>
<dbReference type="InterPro" id="IPR000380">
    <property type="entry name" value="Topo_IA"/>
</dbReference>
<dbReference type="InterPro" id="IPR023405">
    <property type="entry name" value="Topo_IA_core_domain"/>
</dbReference>
<keyword evidence="6 7" id="KW-0413">Isomerase</keyword>
<dbReference type="Gene3D" id="1.10.460.10">
    <property type="entry name" value="Topoisomerase I, domain 2"/>
    <property type="match status" value="1"/>
</dbReference>
<reference evidence="11 12" key="1">
    <citation type="journal article" date="2019" name="PLoS Negl. Trop. Dis.">
        <title>Whole genome sequencing of Entamoeba nuttalli reveals mammalian host-related molecular signatures and a novel octapeptide-repeat surface protein.</title>
        <authorList>
            <person name="Tanaka M."/>
            <person name="Makiuchi T."/>
            <person name="Komiyama T."/>
            <person name="Shiina T."/>
            <person name="Osaki K."/>
            <person name="Tachibana H."/>
        </authorList>
    </citation>
    <scope>NUCLEOTIDE SEQUENCE [LARGE SCALE GENOMIC DNA]</scope>
    <source>
        <strain evidence="11 12">P19-061405</strain>
    </source>
</reference>
<keyword evidence="12" id="KW-1185">Reference proteome</keyword>
<evidence type="ECO:0000259" key="10">
    <source>
        <dbReference type="PROSITE" id="PS52039"/>
    </source>
</evidence>
<dbReference type="PROSITE" id="PS50880">
    <property type="entry name" value="TOPRIM"/>
    <property type="match status" value="1"/>
</dbReference>
<dbReference type="Gene3D" id="1.10.290.10">
    <property type="entry name" value="Topoisomerase I, domain 4"/>
    <property type="match status" value="1"/>
</dbReference>
<comment type="catalytic activity">
    <reaction evidence="1 7">
        <text>ATP-independent breakage of single-stranded DNA, followed by passage and rejoining.</text>
        <dbReference type="EC" id="5.6.2.1"/>
    </reaction>
</comment>
<dbReference type="InterPro" id="IPR013497">
    <property type="entry name" value="Topo_IA_cen"/>
</dbReference>
<proteinExistence type="inferred from homology"/>
<dbReference type="Pfam" id="PF01751">
    <property type="entry name" value="Toprim"/>
    <property type="match status" value="1"/>
</dbReference>
<name>A0ABQ0DCE4_9EUKA</name>
<dbReference type="InterPro" id="IPR006171">
    <property type="entry name" value="TOPRIM_dom"/>
</dbReference>
<dbReference type="PANTHER" id="PTHR11390:SF21">
    <property type="entry name" value="DNA TOPOISOMERASE 3-ALPHA"/>
    <property type="match status" value="1"/>
</dbReference>
<gene>
    <name evidence="11" type="ORF">ENUP19_0054G0101</name>
</gene>
<dbReference type="InterPro" id="IPR003602">
    <property type="entry name" value="Topo_IA_DNA-bd_dom"/>
</dbReference>
<evidence type="ECO:0000313" key="12">
    <source>
        <dbReference type="Proteomes" id="UP001628156"/>
    </source>
</evidence>
<evidence type="ECO:0000256" key="3">
    <source>
        <dbReference type="ARBA" id="ARBA00012891"/>
    </source>
</evidence>
<feature type="domain" description="Toprim" evidence="9">
    <location>
        <begin position="3"/>
        <end position="148"/>
    </location>
</feature>
<dbReference type="InterPro" id="IPR013826">
    <property type="entry name" value="Topo_IA_cen_sub3"/>
</dbReference>
<feature type="region of interest" description="Disordered" evidence="8">
    <location>
        <begin position="373"/>
        <end position="393"/>
    </location>
</feature>
<evidence type="ECO:0000256" key="7">
    <source>
        <dbReference type="RuleBase" id="RU362092"/>
    </source>
</evidence>
<dbReference type="PROSITE" id="PS52039">
    <property type="entry name" value="TOPO_IA_2"/>
    <property type="match status" value="1"/>
</dbReference>
<dbReference type="InterPro" id="IPR034144">
    <property type="entry name" value="TOPRIM_TopoIII"/>
</dbReference>
<accession>A0ABQ0DCE4</accession>
<dbReference type="Proteomes" id="UP001628156">
    <property type="component" value="Unassembled WGS sequence"/>
</dbReference>
<keyword evidence="4 7" id="KW-0799">Topoisomerase</keyword>
<dbReference type="PRINTS" id="PR00417">
    <property type="entry name" value="PRTPISMRASEI"/>
</dbReference>
<dbReference type="Gene3D" id="3.40.50.140">
    <property type="match status" value="1"/>
</dbReference>